<dbReference type="InterPro" id="IPR018756">
    <property type="entry name" value="DUF2314"/>
</dbReference>
<dbReference type="Pfam" id="PF10077">
    <property type="entry name" value="DUF2314"/>
    <property type="match status" value="1"/>
</dbReference>
<dbReference type="STRING" id="1121279.SAMN02745887_02765"/>
<accession>A0A1K2HP72</accession>
<dbReference type="EMBL" id="FPKR01000011">
    <property type="protein sequence ID" value="SFZ78058.1"/>
    <property type="molecule type" value="Genomic_DNA"/>
</dbReference>
<keyword evidence="3" id="KW-1185">Reference proteome</keyword>
<organism evidence="2 3">
    <name type="scientific">Chitinimonas taiwanensis DSM 18899</name>
    <dbReference type="NCBI Taxonomy" id="1121279"/>
    <lineage>
        <taxon>Bacteria</taxon>
        <taxon>Pseudomonadati</taxon>
        <taxon>Pseudomonadota</taxon>
        <taxon>Betaproteobacteria</taxon>
        <taxon>Neisseriales</taxon>
        <taxon>Chitinibacteraceae</taxon>
        <taxon>Chitinimonas</taxon>
    </lineage>
</organism>
<feature type="domain" description="DUF2314" evidence="1">
    <location>
        <begin position="21"/>
        <end position="142"/>
    </location>
</feature>
<name>A0A1K2HP72_9NEIS</name>
<evidence type="ECO:0000313" key="3">
    <source>
        <dbReference type="Proteomes" id="UP000186513"/>
    </source>
</evidence>
<reference evidence="2 3" key="1">
    <citation type="submission" date="2016-11" db="EMBL/GenBank/DDBJ databases">
        <authorList>
            <person name="Jaros S."/>
            <person name="Januszkiewicz K."/>
            <person name="Wedrychowicz H."/>
        </authorList>
    </citation>
    <scope>NUCLEOTIDE SEQUENCE [LARGE SCALE GENOMIC DNA]</scope>
    <source>
        <strain evidence="2 3">DSM 18899</strain>
    </source>
</reference>
<evidence type="ECO:0000313" key="2">
    <source>
        <dbReference type="EMBL" id="SFZ78058.1"/>
    </source>
</evidence>
<protein>
    <recommendedName>
        <fullName evidence="1">DUF2314 domain-containing protein</fullName>
    </recommendedName>
</protein>
<gene>
    <name evidence="2" type="ORF">SAMN02745887_02765</name>
</gene>
<dbReference type="AlphaFoldDB" id="A0A1K2HP72"/>
<evidence type="ECO:0000259" key="1">
    <source>
        <dbReference type="Pfam" id="PF10077"/>
    </source>
</evidence>
<dbReference type="RefSeq" id="WP_072429267.1">
    <property type="nucleotide sequence ID" value="NZ_FPKR01000011.1"/>
</dbReference>
<dbReference type="Proteomes" id="UP000186513">
    <property type="component" value="Unassembled WGS sequence"/>
</dbReference>
<sequence length="146" mass="16649">MAQAEEPLFMAVDAESDAYLQTIAQAHASLAGFKQALQALPEADLACVKFFVPESPDASEGAYLWLMHPEFSEGFCYAKPFELPENFRWIQVGQWLKFSEDSLLDWYLLSESGEMHGGFSLRYQREQLPEDQRAAFDARIGVRQYL</sequence>
<proteinExistence type="predicted"/>